<dbReference type="Proteomes" id="UP000271889">
    <property type="component" value="Unassembled WGS sequence"/>
</dbReference>
<evidence type="ECO:0000313" key="3">
    <source>
        <dbReference type="Proteomes" id="UP000271889"/>
    </source>
</evidence>
<organism evidence="2 3">
    <name type="scientific">Cylicostephanus goldi</name>
    <name type="common">Nematode worm</name>
    <dbReference type="NCBI Taxonomy" id="71465"/>
    <lineage>
        <taxon>Eukaryota</taxon>
        <taxon>Metazoa</taxon>
        <taxon>Ecdysozoa</taxon>
        <taxon>Nematoda</taxon>
        <taxon>Chromadorea</taxon>
        <taxon>Rhabditida</taxon>
        <taxon>Rhabditina</taxon>
        <taxon>Rhabditomorpha</taxon>
        <taxon>Strongyloidea</taxon>
        <taxon>Strongylidae</taxon>
        <taxon>Cylicostephanus</taxon>
    </lineage>
</organism>
<dbReference type="AlphaFoldDB" id="A0A3P6QLW3"/>
<protein>
    <submittedName>
        <fullName evidence="2">Uncharacterized protein</fullName>
    </submittedName>
</protein>
<accession>A0A3P6QLW3</accession>
<evidence type="ECO:0000256" key="1">
    <source>
        <dbReference type="SAM" id="MobiDB-lite"/>
    </source>
</evidence>
<feature type="region of interest" description="Disordered" evidence="1">
    <location>
        <begin position="1"/>
        <end position="37"/>
    </location>
</feature>
<dbReference type="EMBL" id="UYRV01004966">
    <property type="protein sequence ID" value="VDK52136.1"/>
    <property type="molecule type" value="Genomic_DNA"/>
</dbReference>
<name>A0A3P6QLW3_CYLGO</name>
<reference evidence="2 3" key="1">
    <citation type="submission" date="2018-11" db="EMBL/GenBank/DDBJ databases">
        <authorList>
            <consortium name="Pathogen Informatics"/>
        </authorList>
    </citation>
    <scope>NUCLEOTIDE SEQUENCE [LARGE SCALE GENOMIC DNA]</scope>
</reference>
<gene>
    <name evidence="2" type="ORF">CGOC_LOCUS2259</name>
</gene>
<keyword evidence="3" id="KW-1185">Reference proteome</keyword>
<evidence type="ECO:0000313" key="2">
    <source>
        <dbReference type="EMBL" id="VDK52136.1"/>
    </source>
</evidence>
<proteinExistence type="predicted"/>
<sequence length="99" mass="10319">MTSAEVDSAVVANSKDSIEPQLPDSGNASVSGSPDCVHTNGEVAEADGAAKGPPQETVFSLTIQPTVGDSFDLQVGIQLTKSVRCFSSLGCLYVFYCKF</sequence>